<name>X0ZT25_9ZZZZ</name>
<reference evidence="1" key="1">
    <citation type="journal article" date="2014" name="Front. Microbiol.">
        <title>High frequency of phylogenetically diverse reductive dehalogenase-homologous genes in deep subseafloor sedimentary metagenomes.</title>
        <authorList>
            <person name="Kawai M."/>
            <person name="Futagami T."/>
            <person name="Toyoda A."/>
            <person name="Takaki Y."/>
            <person name="Nishi S."/>
            <person name="Hori S."/>
            <person name="Arai W."/>
            <person name="Tsubouchi T."/>
            <person name="Morono Y."/>
            <person name="Uchiyama I."/>
            <person name="Ito T."/>
            <person name="Fujiyama A."/>
            <person name="Inagaki F."/>
            <person name="Takami H."/>
        </authorList>
    </citation>
    <scope>NUCLEOTIDE SEQUENCE</scope>
    <source>
        <strain evidence="1">Expedition CK06-06</strain>
    </source>
</reference>
<evidence type="ECO:0000313" key="1">
    <source>
        <dbReference type="EMBL" id="GAG61187.1"/>
    </source>
</evidence>
<dbReference type="EMBL" id="BART01007652">
    <property type="protein sequence ID" value="GAG61187.1"/>
    <property type="molecule type" value="Genomic_DNA"/>
</dbReference>
<proteinExistence type="predicted"/>
<comment type="caution">
    <text evidence="1">The sequence shown here is derived from an EMBL/GenBank/DDBJ whole genome shotgun (WGS) entry which is preliminary data.</text>
</comment>
<accession>X0ZT25</accession>
<organism evidence="1">
    <name type="scientific">marine sediment metagenome</name>
    <dbReference type="NCBI Taxonomy" id="412755"/>
    <lineage>
        <taxon>unclassified sequences</taxon>
        <taxon>metagenomes</taxon>
        <taxon>ecological metagenomes</taxon>
    </lineage>
</organism>
<sequence>DGEYLDGDGICYDLNDTIDDRQTSTTYYINTSAVDGGSYTDTEDVDDAWYYDDASLNFTEGSGADPLDVYFNFTEVNDFDQIVIREYYMGSASHTIHIQLWDINNDEWEDHFTFVGQDSWTTITIPIYDSSDHLFDDGNVSIRFSHEQNGITSHRLDFDFVWLVEGSEIGASTNLEGYARYKFGSNDFEGNGSIWTSGNVEGANITASGNYISNGTDWFSLQDLNTTGSGGSDSTFNATYDAFATNVSLNHTDLVWIEWGKWFYNMSNLAWDYITTNEASWLSKYNATYDAFANNVSKNYTQLTYDEFNAIWSSESIYNATYDAFANNVSKNYTQLTYDEFNAIWSSESVFNATYDAFVNNVSINYTDDTWTNWGKWFYNMSDGSYNATYDAFANNVSKNYSMLVYDEWNAIWSTGGEETQNQTYEDYVYANFTNNSNNWDGVDTVNSTII</sequence>
<protein>
    <submittedName>
        <fullName evidence="1">Uncharacterized protein</fullName>
    </submittedName>
</protein>
<dbReference type="AlphaFoldDB" id="X0ZT25"/>
<feature type="non-terminal residue" evidence="1">
    <location>
        <position position="1"/>
    </location>
</feature>
<gene>
    <name evidence="1" type="ORF">S01H4_17384</name>
</gene>
<feature type="non-terminal residue" evidence="1">
    <location>
        <position position="451"/>
    </location>
</feature>